<gene>
    <name evidence="8" type="ORF">GPM918_LOCUS383</name>
    <name evidence="9" type="ORF">SRO942_LOCUS384</name>
</gene>
<dbReference type="PANTHER" id="PTHR10340">
    <property type="entry name" value="SPHINGOMYELIN PHOSPHODIESTERASE"/>
    <property type="match status" value="1"/>
</dbReference>
<dbReference type="Pfam" id="PF00149">
    <property type="entry name" value="Metallophos"/>
    <property type="match status" value="1"/>
</dbReference>
<dbReference type="Pfam" id="PF19272">
    <property type="entry name" value="ASMase_C"/>
    <property type="match status" value="1"/>
</dbReference>
<dbReference type="GO" id="GO:0008081">
    <property type="term" value="F:phosphoric diester hydrolase activity"/>
    <property type="evidence" value="ECO:0007669"/>
    <property type="project" value="TreeGrafter"/>
</dbReference>
<evidence type="ECO:0008006" key="11">
    <source>
        <dbReference type="Google" id="ProtNLM"/>
    </source>
</evidence>
<dbReference type="InterPro" id="IPR029052">
    <property type="entry name" value="Metallo-depent_PP-like"/>
</dbReference>
<dbReference type="AlphaFoldDB" id="A0A813NZI0"/>
<dbReference type="EMBL" id="CAJNOQ010000028">
    <property type="protein sequence ID" value="CAF0743080.1"/>
    <property type="molecule type" value="Genomic_DNA"/>
</dbReference>
<protein>
    <recommendedName>
        <fullName evidence="11">Calcineurin-like phosphoesterase domain-containing protein</fullName>
    </recommendedName>
</protein>
<evidence type="ECO:0000313" key="9">
    <source>
        <dbReference type="EMBL" id="CAF3521624.1"/>
    </source>
</evidence>
<dbReference type="InterPro" id="IPR004843">
    <property type="entry name" value="Calcineurin-like_PHP"/>
</dbReference>
<dbReference type="Proteomes" id="UP000663829">
    <property type="component" value="Unassembled WGS sequence"/>
</dbReference>
<evidence type="ECO:0000313" key="10">
    <source>
        <dbReference type="Proteomes" id="UP000663829"/>
    </source>
</evidence>
<keyword evidence="3" id="KW-0964">Secreted</keyword>
<evidence type="ECO:0000259" key="7">
    <source>
        <dbReference type="Pfam" id="PF19272"/>
    </source>
</evidence>
<dbReference type="OrthoDB" id="348678at2759"/>
<evidence type="ECO:0000256" key="3">
    <source>
        <dbReference type="ARBA" id="ARBA00022525"/>
    </source>
</evidence>
<keyword evidence="10" id="KW-1185">Reference proteome</keyword>
<dbReference type="SUPFAM" id="SSF56300">
    <property type="entry name" value="Metallo-dependent phosphatases"/>
    <property type="match status" value="1"/>
</dbReference>
<proteinExistence type="inferred from homology"/>
<evidence type="ECO:0000259" key="6">
    <source>
        <dbReference type="Pfam" id="PF00149"/>
    </source>
</evidence>
<dbReference type="EMBL" id="CAJOBC010000028">
    <property type="protein sequence ID" value="CAF3521624.1"/>
    <property type="molecule type" value="Genomic_DNA"/>
</dbReference>
<comment type="subcellular location">
    <subcellularLocation>
        <location evidence="1">Secreted</location>
    </subcellularLocation>
</comment>
<sequence length="629" mass="71401">MDITTLSCYGEEFYVTSDYYSNNSDFELVNAAEQSFDDRVLLNLIEIDDDDQDAISIIPLQKKIYQRVCTLISSGCSITSRGVASALLGSVAATKVGAIGTGVVTGAAVASITGVGTGAGVASAICGAANLASGILTGPVGWIILGTSEEPLPGVYTFDCWKQVLTAWKTGSDRPSVVSVKSLELENVQCHFWVLSDSHVDHLYDVNSDPNKGCRMKSSNSEYVGTYGNYNCDAPGSLLISAITAARRIDPNPDFIIWLGDASTHKTSDEKIIYAINFNLSRELHHQFPNKLILPVLGNHDIVLSTPKPGRFQKFFDNARFDLLIKDEEARKTFVEGGYYSILFSTTVGHTLRFIVLNTNQFLPHMMQYFEVDDGKKQMDWFNKTIADADRNNEKVLLLLHVPPGINEDLLYRFLDLHYEQLLLSIIENYSHRIILCLAGHRHQDMFRVYKNKFVILGQPSLSPINSLTHPSIRHFSYDRYQLTINDYSQYALNLDNAFKSNIAHWQLMYTFSSWFNTKASSISINVLSKLVKLIKNDDEYYVKKFLLAKYHARQINASSHFLSVQICALTHLSFDEFLICIHKRKQNSKINYQISFSYSRDKNVYQEFDKENKLINRLFRWWYKIFYT</sequence>
<accession>A0A813NZI0</accession>
<feature type="domain" description="Calcineurin-like phosphoesterase" evidence="6">
    <location>
        <begin position="192"/>
        <end position="444"/>
    </location>
</feature>
<evidence type="ECO:0000256" key="4">
    <source>
        <dbReference type="ARBA" id="ARBA00022801"/>
    </source>
</evidence>
<evidence type="ECO:0000256" key="2">
    <source>
        <dbReference type="ARBA" id="ARBA00008234"/>
    </source>
</evidence>
<dbReference type="PANTHER" id="PTHR10340:SF57">
    <property type="entry name" value="METALLOPHOS DOMAIN-CONTAINING PROTEIN"/>
    <property type="match status" value="1"/>
</dbReference>
<evidence type="ECO:0000256" key="1">
    <source>
        <dbReference type="ARBA" id="ARBA00004613"/>
    </source>
</evidence>
<keyword evidence="5" id="KW-0325">Glycoprotein</keyword>
<dbReference type="GO" id="GO:0005615">
    <property type="term" value="C:extracellular space"/>
    <property type="evidence" value="ECO:0007669"/>
    <property type="project" value="TreeGrafter"/>
</dbReference>
<dbReference type="InterPro" id="IPR045473">
    <property type="entry name" value="ASM_C"/>
</dbReference>
<keyword evidence="4" id="KW-0378">Hydrolase</keyword>
<name>A0A813NZI0_9BILA</name>
<evidence type="ECO:0000313" key="8">
    <source>
        <dbReference type="EMBL" id="CAF0743080.1"/>
    </source>
</evidence>
<comment type="caution">
    <text evidence="8">The sequence shown here is derived from an EMBL/GenBank/DDBJ whole genome shotgun (WGS) entry which is preliminary data.</text>
</comment>
<reference evidence="8" key="1">
    <citation type="submission" date="2021-02" db="EMBL/GenBank/DDBJ databases">
        <authorList>
            <person name="Nowell W R."/>
        </authorList>
    </citation>
    <scope>NUCLEOTIDE SEQUENCE</scope>
</reference>
<organism evidence="8 10">
    <name type="scientific">Didymodactylos carnosus</name>
    <dbReference type="NCBI Taxonomy" id="1234261"/>
    <lineage>
        <taxon>Eukaryota</taxon>
        <taxon>Metazoa</taxon>
        <taxon>Spiralia</taxon>
        <taxon>Gnathifera</taxon>
        <taxon>Rotifera</taxon>
        <taxon>Eurotatoria</taxon>
        <taxon>Bdelloidea</taxon>
        <taxon>Philodinida</taxon>
        <taxon>Philodinidae</taxon>
        <taxon>Didymodactylos</taxon>
    </lineage>
</organism>
<feature type="domain" description="Sphingomyelin phosphodiesterase C-terminal" evidence="7">
    <location>
        <begin position="469"/>
        <end position="586"/>
    </location>
</feature>
<comment type="similarity">
    <text evidence="2">Belongs to the acid sphingomyelinase family.</text>
</comment>
<dbReference type="Proteomes" id="UP000681722">
    <property type="component" value="Unassembled WGS sequence"/>
</dbReference>
<dbReference type="Gene3D" id="3.60.21.10">
    <property type="match status" value="1"/>
</dbReference>
<evidence type="ECO:0000256" key="5">
    <source>
        <dbReference type="ARBA" id="ARBA00023180"/>
    </source>
</evidence>